<name>A0ABV7GQP6_9RHOB</name>
<dbReference type="EMBL" id="JBHRTB010000010">
    <property type="protein sequence ID" value="MFC3142450.1"/>
    <property type="molecule type" value="Genomic_DNA"/>
</dbReference>
<reference evidence="4" key="1">
    <citation type="journal article" date="2019" name="Int. J. Syst. Evol. Microbiol.">
        <title>The Global Catalogue of Microorganisms (GCM) 10K type strain sequencing project: providing services to taxonomists for standard genome sequencing and annotation.</title>
        <authorList>
            <consortium name="The Broad Institute Genomics Platform"/>
            <consortium name="The Broad Institute Genome Sequencing Center for Infectious Disease"/>
            <person name="Wu L."/>
            <person name="Ma J."/>
        </authorList>
    </citation>
    <scope>NUCLEOTIDE SEQUENCE [LARGE SCALE GENOMIC DNA]</scope>
    <source>
        <strain evidence="4">KCTC 52366</strain>
    </source>
</reference>
<evidence type="ECO:0000256" key="1">
    <source>
        <dbReference type="ARBA" id="ARBA00022737"/>
    </source>
</evidence>
<dbReference type="InterPro" id="IPR050745">
    <property type="entry name" value="Multifunctional_regulatory"/>
</dbReference>
<keyword evidence="1" id="KW-0677">Repeat</keyword>
<gene>
    <name evidence="3" type="ORF">ACFOGP_07005</name>
</gene>
<evidence type="ECO:0000313" key="3">
    <source>
        <dbReference type="EMBL" id="MFC3142450.1"/>
    </source>
</evidence>
<organism evidence="3 4">
    <name type="scientific">Psychromarinibacter halotolerans</name>
    <dbReference type="NCBI Taxonomy" id="1775175"/>
    <lineage>
        <taxon>Bacteria</taxon>
        <taxon>Pseudomonadati</taxon>
        <taxon>Pseudomonadota</taxon>
        <taxon>Alphaproteobacteria</taxon>
        <taxon>Rhodobacterales</taxon>
        <taxon>Paracoccaceae</taxon>
        <taxon>Psychromarinibacter</taxon>
    </lineage>
</organism>
<keyword evidence="2" id="KW-0040">ANK repeat</keyword>
<dbReference type="SUPFAM" id="SSF48403">
    <property type="entry name" value="Ankyrin repeat"/>
    <property type="match status" value="1"/>
</dbReference>
<evidence type="ECO:0000256" key="2">
    <source>
        <dbReference type="ARBA" id="ARBA00023043"/>
    </source>
</evidence>
<sequence length="513" mass="55047">MTHHPDKLRRVAKGLRKAFEAGDPAAVARVHAVLPKAQTLRHTDALHVIAREEGFASWPRLKFAAEALNMDRAAKAARLDTALYLGQHWVVQMLLADVPDLGRDDLGLACALYDIDHVHAVLAHDRTAAVRPVRGRRPILHLAFSQHLHGGGDPDSMLQVADALLAAGADVNDSYAYQGDPASPLSALYGAVGHANNMALAQWLLTHGADPNDNESLYHSTELGHRDGLRLLLAHGARPEGTNALPRALDFNDHEAVRLLLGAGADPNEGIVQHPSGEPPFVIPALHQAARRMCDATMAGLLLDAGADPSAQYRGVTPYALARVFGNGAAADRIAAAGGDTRLTPEETLLAAAAEDRLPPGARLAEDGLPDVYRVLPRELLHLPGKFPHIQRLIELGLDPDVTDQMGLPPVQIAGWEGLPEQLSFFLSLKPNLRHINEYGGDLLSTIIHGSENCPARNDPSEHRDHVACARLALDAGVPLPRRVIAFAGDEGMAAFLADWAQAHPEQVTDPTP</sequence>
<dbReference type="Proteomes" id="UP001595632">
    <property type="component" value="Unassembled WGS sequence"/>
</dbReference>
<accession>A0ABV7GQP6</accession>
<proteinExistence type="predicted"/>
<dbReference type="InterPro" id="IPR002110">
    <property type="entry name" value="Ankyrin_rpt"/>
</dbReference>
<dbReference type="PANTHER" id="PTHR24189:SF50">
    <property type="entry name" value="ANKYRIN REPEAT AND SOCS BOX PROTEIN 2"/>
    <property type="match status" value="1"/>
</dbReference>
<dbReference type="InterPro" id="IPR036770">
    <property type="entry name" value="Ankyrin_rpt-contain_sf"/>
</dbReference>
<dbReference type="Gene3D" id="1.25.40.20">
    <property type="entry name" value="Ankyrin repeat-containing domain"/>
    <property type="match status" value="2"/>
</dbReference>
<dbReference type="SMART" id="SM00248">
    <property type="entry name" value="ANK"/>
    <property type="match status" value="4"/>
</dbReference>
<comment type="caution">
    <text evidence="3">The sequence shown here is derived from an EMBL/GenBank/DDBJ whole genome shotgun (WGS) entry which is preliminary data.</text>
</comment>
<evidence type="ECO:0000313" key="4">
    <source>
        <dbReference type="Proteomes" id="UP001595632"/>
    </source>
</evidence>
<dbReference type="Pfam" id="PF12796">
    <property type="entry name" value="Ank_2"/>
    <property type="match status" value="1"/>
</dbReference>
<dbReference type="RefSeq" id="WP_275635028.1">
    <property type="nucleotide sequence ID" value="NZ_JARGYD010000017.1"/>
</dbReference>
<keyword evidence="4" id="KW-1185">Reference proteome</keyword>
<protein>
    <submittedName>
        <fullName evidence="3">Ankyrin repeat domain-containing protein</fullName>
    </submittedName>
</protein>
<dbReference type="PANTHER" id="PTHR24189">
    <property type="entry name" value="MYOTROPHIN"/>
    <property type="match status" value="1"/>
</dbReference>